<dbReference type="Proteomes" id="UP000232875">
    <property type="component" value="Unassembled WGS sequence"/>
</dbReference>
<comment type="subcellular location">
    <subcellularLocation>
        <location evidence="1">Cell membrane</location>
        <topology evidence="1">Multi-pass membrane protein</topology>
    </subcellularLocation>
</comment>
<evidence type="ECO:0000256" key="3">
    <source>
        <dbReference type="ARBA" id="ARBA00022692"/>
    </source>
</evidence>
<evidence type="ECO:0000256" key="6">
    <source>
        <dbReference type="SAM" id="Phobius"/>
    </source>
</evidence>
<feature type="domain" description="DUF202" evidence="7">
    <location>
        <begin position="76"/>
        <end position="187"/>
    </location>
</feature>
<protein>
    <recommendedName>
        <fullName evidence="7">DUF202 domain-containing protein</fullName>
    </recommendedName>
</protein>
<evidence type="ECO:0000259" key="7">
    <source>
        <dbReference type="Pfam" id="PF02656"/>
    </source>
</evidence>
<proteinExistence type="predicted"/>
<keyword evidence="2" id="KW-1003">Cell membrane</keyword>
<dbReference type="OrthoDB" id="5525680at2759"/>
<dbReference type="PANTHER" id="PTHR34187">
    <property type="entry name" value="FGR18P"/>
    <property type="match status" value="1"/>
</dbReference>
<dbReference type="GO" id="GO:0005886">
    <property type="term" value="C:plasma membrane"/>
    <property type="evidence" value="ECO:0007669"/>
    <property type="project" value="UniProtKB-SubCell"/>
</dbReference>
<keyword evidence="5 6" id="KW-0472">Membrane</keyword>
<evidence type="ECO:0000313" key="8">
    <source>
        <dbReference type="EMBL" id="PKI84040.1"/>
    </source>
</evidence>
<keyword evidence="9" id="KW-1185">Reference proteome</keyword>
<feature type="transmembrane region" description="Helical" evidence="6">
    <location>
        <begin position="206"/>
        <end position="230"/>
    </location>
</feature>
<dbReference type="EMBL" id="KZ454990">
    <property type="protein sequence ID" value="PKI84040.1"/>
    <property type="molecule type" value="Genomic_DNA"/>
</dbReference>
<sequence>MVQDPIVARDSLAADEETHPHVHQGWESVEHRARKSRLRLRARSVAGGTSVPTHGTFSWHNWFGLYSTRVPSSAARDFLARERNQLSWVKFFITMALLSCIMFLRIQLKGIVEEHDAQHANTALRIPAVDTVFQAQVNDAFYTPLPEQRSAKDRATAPTDTQGRVLGSIYLVVAFIAFAASTYDYFTCTAELEDDKVYLDEAEGHTSPVVTLAGVFIALVIFATTILLLVQRNDT</sequence>
<evidence type="ECO:0000256" key="2">
    <source>
        <dbReference type="ARBA" id="ARBA00022475"/>
    </source>
</evidence>
<evidence type="ECO:0000256" key="1">
    <source>
        <dbReference type="ARBA" id="ARBA00004651"/>
    </source>
</evidence>
<feature type="transmembrane region" description="Helical" evidence="6">
    <location>
        <begin position="165"/>
        <end position="186"/>
    </location>
</feature>
<dbReference type="Pfam" id="PF02656">
    <property type="entry name" value="DUF202"/>
    <property type="match status" value="1"/>
</dbReference>
<organism evidence="8 9">
    <name type="scientific">Malassezia vespertilionis</name>
    <dbReference type="NCBI Taxonomy" id="2020962"/>
    <lineage>
        <taxon>Eukaryota</taxon>
        <taxon>Fungi</taxon>
        <taxon>Dikarya</taxon>
        <taxon>Basidiomycota</taxon>
        <taxon>Ustilaginomycotina</taxon>
        <taxon>Malasseziomycetes</taxon>
        <taxon>Malasseziales</taxon>
        <taxon>Malasseziaceae</taxon>
        <taxon>Malassezia</taxon>
    </lineage>
</organism>
<dbReference type="PANTHER" id="PTHR34187:SF2">
    <property type="entry name" value="DUF202 DOMAIN-CONTAINING PROTEIN"/>
    <property type="match status" value="1"/>
</dbReference>
<reference evidence="8 9" key="1">
    <citation type="submission" date="2017-10" db="EMBL/GenBank/DDBJ databases">
        <title>A novel species of cold-tolerant Malassezia isolated from bats.</title>
        <authorList>
            <person name="Lorch J.M."/>
            <person name="Palmer J.M."/>
            <person name="Vanderwolf K.J."/>
            <person name="Schmidt K.Z."/>
            <person name="Verant M.L."/>
            <person name="Weller T.J."/>
            <person name="Blehert D.S."/>
        </authorList>
    </citation>
    <scope>NUCLEOTIDE SEQUENCE [LARGE SCALE GENOMIC DNA]</scope>
    <source>
        <strain evidence="8 9">NWHC:44797-103</strain>
    </source>
</reference>
<name>A0A2N1JBV5_9BASI</name>
<keyword evidence="4 6" id="KW-1133">Transmembrane helix</keyword>
<evidence type="ECO:0000313" key="9">
    <source>
        <dbReference type="Proteomes" id="UP000232875"/>
    </source>
</evidence>
<dbReference type="AlphaFoldDB" id="A0A2N1JBV5"/>
<evidence type="ECO:0000256" key="4">
    <source>
        <dbReference type="ARBA" id="ARBA00022989"/>
    </source>
</evidence>
<gene>
    <name evidence="8" type="ORF">MVES_002231</name>
</gene>
<keyword evidence="3 6" id="KW-0812">Transmembrane</keyword>
<dbReference type="InterPro" id="IPR052053">
    <property type="entry name" value="IM_YidH-like"/>
</dbReference>
<evidence type="ECO:0000256" key="5">
    <source>
        <dbReference type="ARBA" id="ARBA00023136"/>
    </source>
</evidence>
<dbReference type="InterPro" id="IPR003807">
    <property type="entry name" value="DUF202"/>
</dbReference>
<accession>A0A2N1JBV5</accession>